<keyword evidence="1" id="KW-0677">Repeat</keyword>
<feature type="repeat" description="NHL" evidence="2">
    <location>
        <begin position="449"/>
        <end position="480"/>
    </location>
</feature>
<dbReference type="AlphaFoldDB" id="A0A819GPZ6"/>
<dbReference type="EMBL" id="CAJOAZ010002022">
    <property type="protein sequence ID" value="CAF3885116.1"/>
    <property type="molecule type" value="Genomic_DNA"/>
</dbReference>
<dbReference type="PROSITE" id="PS51125">
    <property type="entry name" value="NHL"/>
    <property type="match status" value="1"/>
</dbReference>
<gene>
    <name evidence="4" type="ORF">OXD698_LOCUS23107</name>
</gene>
<accession>A0A819GPZ6</accession>
<evidence type="ECO:0000256" key="1">
    <source>
        <dbReference type="ARBA" id="ARBA00022737"/>
    </source>
</evidence>
<name>A0A819GPZ6_9BILA</name>
<dbReference type="InterPro" id="IPR001258">
    <property type="entry name" value="NHL_repeat"/>
</dbReference>
<dbReference type="PANTHER" id="PTHR24104:SF25">
    <property type="entry name" value="PROTEIN LIN-41"/>
    <property type="match status" value="1"/>
</dbReference>
<keyword evidence="3" id="KW-0175">Coiled coil</keyword>
<sequence length="480" mass="54111">MATTTGKAHCITCGKEKTAYKCEGCSQHFCANHLAEHQQTLTKQLDEMEDSQNLFKEAFNQEKINPQKHSLMQLVNKWEKQSIRTIQQTAEEARQLLIQHTTEYINQTEVKLTKFTKQLRQIREENNVNENIVNQFKQKIKELEVELAKLSNISIQEDSSLFIPKISVVISSASLSISNVSSDAKWQQNGIIVAGGIGVGNGLNQLSNPYGVYVDHDDQTIYVAEYANHRIVEWKKGAKNGQVVAGGNGPGNQNNQLNRPRNVIVDKKNDCFIISDYGNKRVVRWPRRNGTSGETIILNIACWDLVLDNDDYLYVSDISKHEVTRWRIGDKHGTLVAGGNGNGNRLDQLNRPYYIFVDQDHSVYISDCENHRVMKWLKGAKEGIVVAGRQGEGNSLTQLSRPYGIIVDQLGTIYVADCGNHRIMRFLDGTTKGSVIIGENNGQREQASQLSHPVDVSFDQQGNLYVADNDNYRVQKFEID</sequence>
<dbReference type="Pfam" id="PF01436">
    <property type="entry name" value="NHL"/>
    <property type="match status" value="2"/>
</dbReference>
<reference evidence="4" key="1">
    <citation type="submission" date="2021-02" db="EMBL/GenBank/DDBJ databases">
        <authorList>
            <person name="Nowell W R."/>
        </authorList>
    </citation>
    <scope>NUCLEOTIDE SEQUENCE</scope>
</reference>
<dbReference type="Proteomes" id="UP000663844">
    <property type="component" value="Unassembled WGS sequence"/>
</dbReference>
<evidence type="ECO:0000313" key="4">
    <source>
        <dbReference type="EMBL" id="CAF3885116.1"/>
    </source>
</evidence>
<dbReference type="GO" id="GO:0008270">
    <property type="term" value="F:zinc ion binding"/>
    <property type="evidence" value="ECO:0007669"/>
    <property type="project" value="UniProtKB-KW"/>
</dbReference>
<feature type="coiled-coil region" evidence="3">
    <location>
        <begin position="105"/>
        <end position="153"/>
    </location>
</feature>
<dbReference type="PANTHER" id="PTHR24104">
    <property type="entry name" value="E3 UBIQUITIN-PROTEIN LIGASE NHLRC1-RELATED"/>
    <property type="match status" value="1"/>
</dbReference>
<protein>
    <submittedName>
        <fullName evidence="4">Uncharacterized protein</fullName>
    </submittedName>
</protein>
<dbReference type="CDD" id="cd05819">
    <property type="entry name" value="NHL"/>
    <property type="match status" value="1"/>
</dbReference>
<dbReference type="InterPro" id="IPR050952">
    <property type="entry name" value="TRIM-NHL_E3_ligases"/>
</dbReference>
<organism evidence="4 5">
    <name type="scientific">Adineta steineri</name>
    <dbReference type="NCBI Taxonomy" id="433720"/>
    <lineage>
        <taxon>Eukaryota</taxon>
        <taxon>Metazoa</taxon>
        <taxon>Spiralia</taxon>
        <taxon>Gnathifera</taxon>
        <taxon>Rotifera</taxon>
        <taxon>Eurotatoria</taxon>
        <taxon>Bdelloidea</taxon>
        <taxon>Adinetida</taxon>
        <taxon>Adinetidae</taxon>
        <taxon>Adineta</taxon>
    </lineage>
</organism>
<proteinExistence type="predicted"/>
<dbReference type="InterPro" id="IPR011042">
    <property type="entry name" value="6-blade_b-propeller_TolB-like"/>
</dbReference>
<dbReference type="SUPFAM" id="SSF101898">
    <property type="entry name" value="NHL repeat"/>
    <property type="match status" value="1"/>
</dbReference>
<evidence type="ECO:0000313" key="5">
    <source>
        <dbReference type="Proteomes" id="UP000663844"/>
    </source>
</evidence>
<dbReference type="Gene3D" id="2.120.10.30">
    <property type="entry name" value="TolB, C-terminal domain"/>
    <property type="match status" value="3"/>
</dbReference>
<comment type="caution">
    <text evidence="4">The sequence shown here is derived from an EMBL/GenBank/DDBJ whole genome shotgun (WGS) entry which is preliminary data.</text>
</comment>
<evidence type="ECO:0000256" key="3">
    <source>
        <dbReference type="SAM" id="Coils"/>
    </source>
</evidence>
<evidence type="ECO:0000256" key="2">
    <source>
        <dbReference type="PROSITE-ProRule" id="PRU00504"/>
    </source>
</evidence>